<dbReference type="KEGG" id="kst:KSMBR1_0198"/>
<gene>
    <name evidence="1" type="ORF">KSMBR1_0198</name>
</gene>
<dbReference type="EMBL" id="LT934425">
    <property type="protein sequence ID" value="SOH02715.1"/>
    <property type="molecule type" value="Genomic_DNA"/>
</dbReference>
<keyword evidence="2" id="KW-1185">Reference proteome</keyword>
<evidence type="ECO:0000313" key="1">
    <source>
        <dbReference type="EMBL" id="SOH02715.1"/>
    </source>
</evidence>
<protein>
    <submittedName>
        <fullName evidence="1">Uncharacterized protein</fullName>
    </submittedName>
</protein>
<accession>A0A2C9CAM2</accession>
<evidence type="ECO:0000313" key="2">
    <source>
        <dbReference type="Proteomes" id="UP000221734"/>
    </source>
</evidence>
<proteinExistence type="predicted"/>
<organism evidence="1 2">
    <name type="scientific">Kuenenia stuttgartiensis</name>
    <dbReference type="NCBI Taxonomy" id="174633"/>
    <lineage>
        <taxon>Bacteria</taxon>
        <taxon>Pseudomonadati</taxon>
        <taxon>Planctomycetota</taxon>
        <taxon>Candidatus Brocadiia</taxon>
        <taxon>Candidatus Brocadiales</taxon>
        <taxon>Candidatus Brocadiaceae</taxon>
        <taxon>Candidatus Kuenenia</taxon>
    </lineage>
</organism>
<dbReference type="AlphaFoldDB" id="A0A2C9CAM2"/>
<name>A0A2C9CAM2_KUEST</name>
<reference evidence="2" key="1">
    <citation type="submission" date="2017-10" db="EMBL/GenBank/DDBJ databases">
        <authorList>
            <person name="Frank J."/>
        </authorList>
    </citation>
    <scope>NUCLEOTIDE SEQUENCE [LARGE SCALE GENOMIC DNA]</scope>
</reference>
<dbReference type="Proteomes" id="UP000221734">
    <property type="component" value="Chromosome Kuenenia_stuttgartiensis_MBR1"/>
</dbReference>
<sequence>MTDVGVVLPEFSCNFEISNIFNGSHYLRKIVYPFGFLKYIQLP</sequence>